<sequence>MIKPLMEIPPTIKIVAYDDKLVVRLNELFEFEYFFKTSQLAVHIPAPKGNPIPRMIYDSLTLTSEECENVLTFITKYFELNHKEIVREMIDGKSEVPIRPAIS</sequence>
<accession>A0A9X5AQ75</accession>
<proteinExistence type="predicted"/>
<dbReference type="Proteomes" id="UP000487649">
    <property type="component" value="Unassembled WGS sequence"/>
</dbReference>
<dbReference type="EMBL" id="WMQE01000033">
    <property type="protein sequence ID" value="MTK22261.1"/>
    <property type="molecule type" value="Genomic_DNA"/>
</dbReference>
<evidence type="ECO:0000313" key="2">
    <source>
        <dbReference type="Proteomes" id="UP000487649"/>
    </source>
</evidence>
<gene>
    <name evidence="1" type="ORF">GMA92_12660</name>
</gene>
<name>A0A9X5AQ75_9FIRM</name>
<reference evidence="1 2" key="1">
    <citation type="journal article" date="2019" name="Nat. Med.">
        <title>A library of human gut bacterial isolates paired with longitudinal multiomics data enables mechanistic microbiome research.</title>
        <authorList>
            <person name="Poyet M."/>
            <person name="Groussin M."/>
            <person name="Gibbons S.M."/>
            <person name="Avila-Pacheco J."/>
            <person name="Jiang X."/>
            <person name="Kearney S.M."/>
            <person name="Perrotta A.R."/>
            <person name="Berdy B."/>
            <person name="Zhao S."/>
            <person name="Lieberman T.D."/>
            <person name="Swanson P.K."/>
            <person name="Smith M."/>
            <person name="Roesemann S."/>
            <person name="Alexander J.E."/>
            <person name="Rich S.A."/>
            <person name="Livny J."/>
            <person name="Vlamakis H."/>
            <person name="Clish C."/>
            <person name="Bullock K."/>
            <person name="Deik A."/>
            <person name="Scott J."/>
            <person name="Pierce K.A."/>
            <person name="Xavier R.J."/>
            <person name="Alm E.J."/>
        </authorList>
    </citation>
    <scope>NUCLEOTIDE SEQUENCE [LARGE SCALE GENOMIC DNA]</scope>
    <source>
        <strain evidence="1 2">BIOML-A198</strain>
    </source>
</reference>
<protein>
    <submittedName>
        <fullName evidence="1">Uncharacterized protein</fullName>
    </submittedName>
</protein>
<dbReference type="AlphaFoldDB" id="A0A9X5AQ75"/>
<organism evidence="1 2">
    <name type="scientific">Turicibacter sanguinis</name>
    <dbReference type="NCBI Taxonomy" id="154288"/>
    <lineage>
        <taxon>Bacteria</taxon>
        <taxon>Bacillati</taxon>
        <taxon>Bacillota</taxon>
        <taxon>Erysipelotrichia</taxon>
        <taxon>Erysipelotrichales</taxon>
        <taxon>Turicibacteraceae</taxon>
        <taxon>Turicibacter</taxon>
    </lineage>
</organism>
<evidence type="ECO:0000313" key="1">
    <source>
        <dbReference type="EMBL" id="MTK22261.1"/>
    </source>
</evidence>
<comment type="caution">
    <text evidence="1">The sequence shown here is derived from an EMBL/GenBank/DDBJ whole genome shotgun (WGS) entry which is preliminary data.</text>
</comment>